<organism evidence="3 4">
    <name type="scientific">Hymenobacter koreensis</name>
    <dbReference type="NCBI Taxonomy" id="1084523"/>
    <lineage>
        <taxon>Bacteria</taxon>
        <taxon>Pseudomonadati</taxon>
        <taxon>Bacteroidota</taxon>
        <taxon>Cytophagia</taxon>
        <taxon>Cytophagales</taxon>
        <taxon>Hymenobacteraceae</taxon>
        <taxon>Hymenobacter</taxon>
    </lineage>
</organism>
<protein>
    <recommendedName>
        <fullName evidence="2">Outer membrane protein beta-barrel domain-containing protein</fullName>
    </recommendedName>
</protein>
<dbReference type="EMBL" id="BAABHA010000002">
    <property type="protein sequence ID" value="GAA4377858.1"/>
    <property type="molecule type" value="Genomic_DNA"/>
</dbReference>
<feature type="chain" id="PRO_5047319611" description="Outer membrane protein beta-barrel domain-containing protein" evidence="1">
    <location>
        <begin position="24"/>
        <end position="194"/>
    </location>
</feature>
<evidence type="ECO:0000256" key="1">
    <source>
        <dbReference type="SAM" id="SignalP"/>
    </source>
</evidence>
<dbReference type="InterPro" id="IPR025665">
    <property type="entry name" value="Beta-barrel_OMP_2"/>
</dbReference>
<gene>
    <name evidence="3" type="ORF">GCM10023186_13480</name>
</gene>
<proteinExistence type="predicted"/>
<feature type="signal peptide" evidence="1">
    <location>
        <begin position="1"/>
        <end position="23"/>
    </location>
</feature>
<accession>A0ABP8IWW8</accession>
<evidence type="ECO:0000313" key="3">
    <source>
        <dbReference type="EMBL" id="GAA4377858.1"/>
    </source>
</evidence>
<name>A0ABP8IWW8_9BACT</name>
<dbReference type="RefSeq" id="WP_345222506.1">
    <property type="nucleotide sequence ID" value="NZ_BAABHA010000002.1"/>
</dbReference>
<dbReference type="Proteomes" id="UP001500454">
    <property type="component" value="Unassembled WGS sequence"/>
</dbReference>
<comment type="caution">
    <text evidence="3">The sequence shown here is derived from an EMBL/GenBank/DDBJ whole genome shotgun (WGS) entry which is preliminary data.</text>
</comment>
<evidence type="ECO:0000313" key="4">
    <source>
        <dbReference type="Proteomes" id="UP001500454"/>
    </source>
</evidence>
<sequence length="194" mass="20764">MRKTTIPLLLAFVGLGGTAHAQASLGFKAGANLATAAGTNVSEVEDIITPHGGFTLNLPITQDATFSVQSELLYSQKGYRLKYINNSYLTTRLHYIDVPMLARINADGFIFEAGPQVGYLVAANREQPTGLGEKQKLTGTDGLDRLDLGYLAGIGFQTAPGPNFGLRYNGGFTSPTIGRNSVFQLYVGYALPSR</sequence>
<evidence type="ECO:0000259" key="2">
    <source>
        <dbReference type="Pfam" id="PF13568"/>
    </source>
</evidence>
<feature type="domain" description="Outer membrane protein beta-barrel" evidence="2">
    <location>
        <begin position="23"/>
        <end position="174"/>
    </location>
</feature>
<reference evidence="4" key="1">
    <citation type="journal article" date="2019" name="Int. J. Syst. Evol. Microbiol.">
        <title>The Global Catalogue of Microorganisms (GCM) 10K type strain sequencing project: providing services to taxonomists for standard genome sequencing and annotation.</title>
        <authorList>
            <consortium name="The Broad Institute Genomics Platform"/>
            <consortium name="The Broad Institute Genome Sequencing Center for Infectious Disease"/>
            <person name="Wu L."/>
            <person name="Ma J."/>
        </authorList>
    </citation>
    <scope>NUCLEOTIDE SEQUENCE [LARGE SCALE GENOMIC DNA]</scope>
    <source>
        <strain evidence="4">JCM 17924</strain>
    </source>
</reference>
<keyword evidence="1" id="KW-0732">Signal</keyword>
<keyword evidence="4" id="KW-1185">Reference proteome</keyword>
<dbReference type="Pfam" id="PF13568">
    <property type="entry name" value="OMP_b-brl_2"/>
    <property type="match status" value="1"/>
</dbReference>